<keyword evidence="3" id="KW-1185">Reference proteome</keyword>
<dbReference type="Proteomes" id="UP001605036">
    <property type="component" value="Unassembled WGS sequence"/>
</dbReference>
<name>A0ABD1Z774_9MARC</name>
<proteinExistence type="predicted"/>
<protein>
    <submittedName>
        <fullName evidence="2">Uncharacterized protein</fullName>
    </submittedName>
</protein>
<accession>A0ABD1Z774</accession>
<comment type="caution">
    <text evidence="2">The sequence shown here is derived from an EMBL/GenBank/DDBJ whole genome shotgun (WGS) entry which is preliminary data.</text>
</comment>
<organism evidence="2 3">
    <name type="scientific">Riccia fluitans</name>
    <dbReference type="NCBI Taxonomy" id="41844"/>
    <lineage>
        <taxon>Eukaryota</taxon>
        <taxon>Viridiplantae</taxon>
        <taxon>Streptophyta</taxon>
        <taxon>Embryophyta</taxon>
        <taxon>Marchantiophyta</taxon>
        <taxon>Marchantiopsida</taxon>
        <taxon>Marchantiidae</taxon>
        <taxon>Marchantiales</taxon>
        <taxon>Ricciaceae</taxon>
        <taxon>Riccia</taxon>
    </lineage>
</organism>
<evidence type="ECO:0000313" key="3">
    <source>
        <dbReference type="Proteomes" id="UP001605036"/>
    </source>
</evidence>
<feature type="compositionally biased region" description="Gly residues" evidence="1">
    <location>
        <begin position="103"/>
        <end position="119"/>
    </location>
</feature>
<sequence length="135" mass="14808">MVFTCIDLQVTIRRRPRSKVGTFVLQHFEHPGWSMPANRTGLTSMMFPGTQGGNKPAGAWHLPHGARSFRIPVLEVRDAMCEYVEAGTCEAGLMFASQADTNGQGGDLSGRVGEPGGGQGDRRKRLSWKFEPPTY</sequence>
<reference evidence="2 3" key="1">
    <citation type="submission" date="2024-09" db="EMBL/GenBank/DDBJ databases">
        <title>Chromosome-scale assembly of Riccia fluitans.</title>
        <authorList>
            <person name="Paukszto L."/>
            <person name="Sawicki J."/>
            <person name="Karawczyk K."/>
            <person name="Piernik-Szablinska J."/>
            <person name="Szczecinska M."/>
            <person name="Mazdziarz M."/>
        </authorList>
    </citation>
    <scope>NUCLEOTIDE SEQUENCE [LARGE SCALE GENOMIC DNA]</scope>
    <source>
        <strain evidence="2">Rf_01</strain>
        <tissue evidence="2">Aerial parts of the thallus</tissue>
    </source>
</reference>
<dbReference type="EMBL" id="JBHFFA010000002">
    <property type="protein sequence ID" value="KAL2643641.1"/>
    <property type="molecule type" value="Genomic_DNA"/>
</dbReference>
<evidence type="ECO:0000256" key="1">
    <source>
        <dbReference type="SAM" id="MobiDB-lite"/>
    </source>
</evidence>
<evidence type="ECO:0000313" key="2">
    <source>
        <dbReference type="EMBL" id="KAL2643641.1"/>
    </source>
</evidence>
<dbReference type="AlphaFoldDB" id="A0ABD1Z774"/>
<gene>
    <name evidence="2" type="ORF">R1flu_011228</name>
</gene>
<feature type="region of interest" description="Disordered" evidence="1">
    <location>
        <begin position="100"/>
        <end position="135"/>
    </location>
</feature>